<accession>A0A3M6TBX8</accession>
<evidence type="ECO:0000256" key="1">
    <source>
        <dbReference type="ARBA" id="ARBA00022741"/>
    </source>
</evidence>
<dbReference type="OrthoDB" id="5988127at2759"/>
<dbReference type="STRING" id="46731.A0A3M6TBX8"/>
<name>A0A3M6TBX8_POCDA</name>
<feature type="compositionally biased region" description="Basic residues" evidence="5">
    <location>
        <begin position="32"/>
        <end position="41"/>
    </location>
</feature>
<keyword evidence="4" id="KW-0723">Serine/threonine-protein kinase</keyword>
<dbReference type="PANTHER" id="PTHR44329">
    <property type="entry name" value="SERINE/THREONINE-PROTEIN KINASE TNNI3K-RELATED"/>
    <property type="match status" value="1"/>
</dbReference>
<evidence type="ECO:0000256" key="5">
    <source>
        <dbReference type="SAM" id="MobiDB-lite"/>
    </source>
</evidence>
<evidence type="ECO:0000256" key="4">
    <source>
        <dbReference type="RuleBase" id="RU000304"/>
    </source>
</evidence>
<dbReference type="Pfam" id="PF00069">
    <property type="entry name" value="Pkinase"/>
    <property type="match status" value="1"/>
</dbReference>
<dbReference type="SMART" id="SM00220">
    <property type="entry name" value="S_TKc"/>
    <property type="match status" value="1"/>
</dbReference>
<dbReference type="Gene3D" id="1.10.510.10">
    <property type="entry name" value="Transferase(Phosphotransferase) domain 1"/>
    <property type="match status" value="1"/>
</dbReference>
<feature type="domain" description="Protein kinase" evidence="6">
    <location>
        <begin position="113"/>
        <end position="344"/>
    </location>
</feature>
<evidence type="ECO:0000256" key="2">
    <source>
        <dbReference type="ARBA" id="ARBA00022840"/>
    </source>
</evidence>
<dbReference type="PROSITE" id="PS00107">
    <property type="entry name" value="PROTEIN_KINASE_ATP"/>
    <property type="match status" value="1"/>
</dbReference>
<dbReference type="InterPro" id="IPR051681">
    <property type="entry name" value="Ser/Thr_Kinases-Pseudokinases"/>
</dbReference>
<dbReference type="InterPro" id="IPR000719">
    <property type="entry name" value="Prot_kinase_dom"/>
</dbReference>
<proteinExistence type="inferred from homology"/>
<dbReference type="InterPro" id="IPR011009">
    <property type="entry name" value="Kinase-like_dom_sf"/>
</dbReference>
<keyword evidence="4" id="KW-0418">Kinase</keyword>
<evidence type="ECO:0000313" key="8">
    <source>
        <dbReference type="Proteomes" id="UP000275408"/>
    </source>
</evidence>
<evidence type="ECO:0000259" key="6">
    <source>
        <dbReference type="PROSITE" id="PS50011"/>
    </source>
</evidence>
<dbReference type="SUPFAM" id="SSF56112">
    <property type="entry name" value="Protein kinase-like (PK-like)"/>
    <property type="match status" value="1"/>
</dbReference>
<dbReference type="GO" id="GO:0004674">
    <property type="term" value="F:protein serine/threonine kinase activity"/>
    <property type="evidence" value="ECO:0007669"/>
    <property type="project" value="UniProtKB-KW"/>
</dbReference>
<evidence type="ECO:0000313" key="7">
    <source>
        <dbReference type="EMBL" id="RMX38907.1"/>
    </source>
</evidence>
<dbReference type="InterPro" id="IPR017441">
    <property type="entry name" value="Protein_kinase_ATP_BS"/>
</dbReference>
<sequence length="344" mass="38641">MTGVPTLPSVILKILIMSSKEVIDPKLLRAQRSSKSRKKRKQNETAENPKRRCRNFRQTAKLQHDEAAKEPNASKSKESQTAEQYHKHALHFYSKWKKAEEGNVPVQEEGTLTDLPTVIGRGCFGVCNIARYGARLVVVKKQQNYASGKNEAKITAKIIHPNVARLIGIVERENRCDIFTPFYNVDGNQKNLADISAEGAIINFTNVLSGLCSGIENIHEKVKILHNDIKINNVVLDGNSLAEAEAILIDFAKARDQISPKVYVTPADMQQFKHLAPELGQVNGKQSKKSDVYSLGFLIRTLKYKFSDFPSMFVKLYQSCLRTNTSLRLSVSDLCEQLVRGKQE</sequence>
<evidence type="ECO:0000256" key="3">
    <source>
        <dbReference type="PROSITE-ProRule" id="PRU10141"/>
    </source>
</evidence>
<dbReference type="AlphaFoldDB" id="A0A3M6TBX8"/>
<protein>
    <recommendedName>
        <fullName evidence="6">Protein kinase domain-containing protein</fullName>
    </recommendedName>
</protein>
<dbReference type="PROSITE" id="PS50011">
    <property type="entry name" value="PROTEIN_KINASE_DOM"/>
    <property type="match status" value="1"/>
</dbReference>
<dbReference type="CDD" id="cd00180">
    <property type="entry name" value="PKc"/>
    <property type="match status" value="1"/>
</dbReference>
<feature type="region of interest" description="Disordered" evidence="5">
    <location>
        <begin position="25"/>
        <end position="84"/>
    </location>
</feature>
<keyword evidence="2 3" id="KW-0067">ATP-binding</keyword>
<feature type="compositionally biased region" description="Basic and acidic residues" evidence="5">
    <location>
        <begin position="75"/>
        <end position="84"/>
    </location>
</feature>
<dbReference type="GO" id="GO:0005524">
    <property type="term" value="F:ATP binding"/>
    <property type="evidence" value="ECO:0007669"/>
    <property type="project" value="UniProtKB-UniRule"/>
</dbReference>
<comment type="similarity">
    <text evidence="4">Belongs to the protein kinase superfamily.</text>
</comment>
<keyword evidence="4" id="KW-0808">Transferase</keyword>
<keyword evidence="1 3" id="KW-0547">Nucleotide-binding</keyword>
<keyword evidence="8" id="KW-1185">Reference proteome</keyword>
<feature type="binding site" evidence="3">
    <location>
        <position position="141"/>
    </location>
    <ligand>
        <name>ATP</name>
        <dbReference type="ChEBI" id="CHEBI:30616"/>
    </ligand>
</feature>
<gene>
    <name evidence="7" type="ORF">pdam_00025453</name>
</gene>
<organism evidence="7 8">
    <name type="scientific">Pocillopora damicornis</name>
    <name type="common">Cauliflower coral</name>
    <name type="synonym">Millepora damicornis</name>
    <dbReference type="NCBI Taxonomy" id="46731"/>
    <lineage>
        <taxon>Eukaryota</taxon>
        <taxon>Metazoa</taxon>
        <taxon>Cnidaria</taxon>
        <taxon>Anthozoa</taxon>
        <taxon>Hexacorallia</taxon>
        <taxon>Scleractinia</taxon>
        <taxon>Astrocoeniina</taxon>
        <taxon>Pocilloporidae</taxon>
        <taxon>Pocillopora</taxon>
    </lineage>
</organism>
<dbReference type="Proteomes" id="UP000275408">
    <property type="component" value="Unassembled WGS sequence"/>
</dbReference>
<reference evidence="7 8" key="1">
    <citation type="journal article" date="2018" name="Sci. Rep.">
        <title>Comparative analysis of the Pocillopora damicornis genome highlights role of immune system in coral evolution.</title>
        <authorList>
            <person name="Cunning R."/>
            <person name="Bay R.A."/>
            <person name="Gillette P."/>
            <person name="Baker A.C."/>
            <person name="Traylor-Knowles N."/>
        </authorList>
    </citation>
    <scope>NUCLEOTIDE SEQUENCE [LARGE SCALE GENOMIC DNA]</scope>
    <source>
        <strain evidence="7">RSMAS</strain>
        <tissue evidence="7">Whole animal</tissue>
    </source>
</reference>
<dbReference type="EMBL" id="RCHS01003915">
    <property type="protein sequence ID" value="RMX38907.1"/>
    <property type="molecule type" value="Genomic_DNA"/>
</dbReference>
<comment type="caution">
    <text evidence="7">The sequence shown here is derived from an EMBL/GenBank/DDBJ whole genome shotgun (WGS) entry which is preliminary data.</text>
</comment>
<dbReference type="PROSITE" id="PS00108">
    <property type="entry name" value="PROTEIN_KINASE_ST"/>
    <property type="match status" value="1"/>
</dbReference>
<dbReference type="InterPro" id="IPR008271">
    <property type="entry name" value="Ser/Thr_kinase_AS"/>
</dbReference>